<evidence type="ECO:0000313" key="9">
    <source>
        <dbReference type="Proteomes" id="UP000694843"/>
    </source>
</evidence>
<evidence type="ECO:0000313" key="10">
    <source>
        <dbReference type="RefSeq" id="XP_018016227.2"/>
    </source>
</evidence>
<evidence type="ECO:0000256" key="6">
    <source>
        <dbReference type="SAM" id="MobiDB-lite"/>
    </source>
</evidence>
<dbReference type="AlphaFoldDB" id="A0A8B7NR89"/>
<evidence type="ECO:0000256" key="4">
    <source>
        <dbReference type="ARBA" id="ARBA00023136"/>
    </source>
</evidence>
<feature type="compositionally biased region" description="Low complexity" evidence="6">
    <location>
        <begin position="202"/>
        <end position="230"/>
    </location>
</feature>
<dbReference type="InterPro" id="IPR035986">
    <property type="entry name" value="PKD_dom_sf"/>
</dbReference>
<keyword evidence="3 7" id="KW-1133">Transmembrane helix</keyword>
<dbReference type="RefSeq" id="XP_018016227.2">
    <property type="nucleotide sequence ID" value="XM_018160738.2"/>
</dbReference>
<protein>
    <submittedName>
        <fullName evidence="10 11">Dyslexia-associated protein KIAA0319-like protein</fullName>
    </submittedName>
</protein>
<evidence type="ECO:0000256" key="5">
    <source>
        <dbReference type="ARBA" id="ARBA00023180"/>
    </source>
</evidence>
<comment type="subcellular location">
    <subcellularLocation>
        <location evidence="1">Membrane</location>
    </subcellularLocation>
</comment>
<dbReference type="GO" id="GO:0016020">
    <property type="term" value="C:membrane"/>
    <property type="evidence" value="ECO:0007669"/>
    <property type="project" value="UniProtKB-SubCell"/>
</dbReference>
<dbReference type="InterPro" id="IPR029865">
    <property type="entry name" value="KIAA0319-like"/>
</dbReference>
<reference evidence="10 11" key="1">
    <citation type="submission" date="2025-04" db="UniProtKB">
        <authorList>
            <consortium name="RefSeq"/>
        </authorList>
    </citation>
    <scope>IDENTIFICATION</scope>
    <source>
        <tissue evidence="10 11">Whole organism</tissue>
    </source>
</reference>
<dbReference type="FunFam" id="2.60.40.10:FF:000061">
    <property type="entry name" value="Dyslexia-associated protein KIAA0319 homolog"/>
    <property type="match status" value="2"/>
</dbReference>
<dbReference type="PANTHER" id="PTHR46182">
    <property type="entry name" value="FI19480P1"/>
    <property type="match status" value="1"/>
</dbReference>
<keyword evidence="2 7" id="KW-0812">Transmembrane</keyword>
<dbReference type="InterPro" id="IPR022409">
    <property type="entry name" value="PKD/Chitinase_dom"/>
</dbReference>
<dbReference type="GO" id="GO:0031410">
    <property type="term" value="C:cytoplasmic vesicle"/>
    <property type="evidence" value="ECO:0007669"/>
    <property type="project" value="TreeGrafter"/>
</dbReference>
<dbReference type="GeneID" id="108672969"/>
<dbReference type="OrthoDB" id="536372at2759"/>
<dbReference type="Proteomes" id="UP000694843">
    <property type="component" value="Unplaced"/>
</dbReference>
<dbReference type="GO" id="GO:0001764">
    <property type="term" value="P:neuron migration"/>
    <property type="evidence" value="ECO:0007669"/>
    <property type="project" value="TreeGrafter"/>
</dbReference>
<feature type="domain" description="PKD/Chitinase" evidence="8">
    <location>
        <begin position="542"/>
        <end position="634"/>
    </location>
</feature>
<keyword evidence="4 7" id="KW-0472">Membrane</keyword>
<dbReference type="Pfam" id="PF22352">
    <property type="entry name" value="K319L-like_PKD"/>
    <property type="match status" value="4"/>
</dbReference>
<feature type="domain" description="PKD/Chitinase" evidence="8">
    <location>
        <begin position="640"/>
        <end position="730"/>
    </location>
</feature>
<keyword evidence="9" id="KW-1185">Reference proteome</keyword>
<dbReference type="SMART" id="SM00089">
    <property type="entry name" value="PKD"/>
    <property type="match status" value="3"/>
</dbReference>
<dbReference type="Gene3D" id="2.60.40.10">
    <property type="entry name" value="Immunoglobulins"/>
    <property type="match status" value="5"/>
</dbReference>
<evidence type="ECO:0000256" key="2">
    <source>
        <dbReference type="ARBA" id="ARBA00022692"/>
    </source>
</evidence>
<accession>A0A8B7NR89</accession>
<sequence length="1231" mass="132099">MDKVLKSSITILISYSMLILSNSMKLDNVFEEGDPVSPHFIKTVEFISITSQVDIDSSIQVPSIRRNIATTFTACDDNQHVILQLHQYQIDRGARKSLDASQNGQDCAAKCCSAAPEVCSLALYNFDSLVCEAVSCSPDNPCYLLPQGQMSAGMQVVLLPVSSNQAFVQSSALNRSTRSSQRFGIQSNRHWRFKRSTNLANSPSHPSKLPSSSSSSNIKSDSGGQVSSSSFHTNAQLNKPGKTFVMNNKVNVNTPTANHIEKPKFEALSSSPKVSASQKLINSHNNNSTHPAIIQKNLSTAPQSKSEDISSHTNHVDQLVASISKPVFRMEDVSPKYTLLTCELGMSDCKANEFCEAIGDRRRDGLCKCLEGFTRNTDTGTCERVSTPAGNISIAGITSLANVSLGSTSAPVPIVTTTPYTPRTLDVTVNNKTVWLPADKNIYEQSVTLSSYVIGGCRDCQYEWTLIQRPETSSDSAGSLTEPHSPTVTLAHLVAGTYLFSVRVTQPGDSSDSSGIIQPAAVGSTVANLTVLKAHQVNKRPEVVIVPAKQKVSLPTTAVILDGSGSSDDNTEASKLEFKWEIVTGPLDYSLEQEIGQTLTLQNLFPGNYTIMLRVKDSEGLEGNSTAFVEVVQEKDYPPVANAGGDQIIYLPQTQTLVYGNASADDHGIVEWEWTKGSDDDGHPVDMQDTRTPVLKLSGLQEGHYQFVLKVVDSSRQSDSSVVNVYVHTPDAAALVADAGADITISLPLVDAMLDGSGSRGVLESTNVSWTLISGPSTPKFVPFPDDRLRVNVTGLTRGSYIFQLQLTSQDNVRTTADTVTITVKQEQNLQPKANGGGDFSVTLPVSLVQVNGSASSDDVGIVKWLWERLPISLAAGLVLGQSATSPVLMLTGLVEGQYQWKLTVWDDQGVSDSDTVSFIVKPGPHNRDLVAIVLGAGIESVSHAQLTNLLKAFKVVLPATFSLQLIDFTGVPHAGECSAVILGYNASTMSGEDSVAPQPGAASNIIGATSYSGEVVEGTRLAAMLQSGVKAAIASSGNLFEIPIISIHTVICQNNCSGHGECDQARRECVCQSWWMESFWRRHFGDSSPNCDWSVIYVFVSSVAIGSLLVIGVWVLATLLSRRRAALGQESRRGKSSSMFGCWGAEGLSSSGGGHRRRGGTGGGSRYTLLDDEGLKMRVRSSLLESSSESGSDAEILFDSRAKPRHKSASLGGEKRKNGLLKTAPSRLRA</sequence>
<gene>
    <name evidence="10 11" type="primary">LOC108672969</name>
</gene>
<feature type="region of interest" description="Disordered" evidence="6">
    <location>
        <begin position="1184"/>
        <end position="1231"/>
    </location>
</feature>
<keyword evidence="5" id="KW-0325">Glycoprotein</keyword>
<evidence type="ECO:0000256" key="7">
    <source>
        <dbReference type="SAM" id="Phobius"/>
    </source>
</evidence>
<dbReference type="KEGG" id="hazt:108672969"/>
<evidence type="ECO:0000256" key="3">
    <source>
        <dbReference type="ARBA" id="ARBA00022989"/>
    </source>
</evidence>
<feature type="region of interest" description="Disordered" evidence="6">
    <location>
        <begin position="197"/>
        <end position="244"/>
    </location>
</feature>
<dbReference type="SUPFAM" id="SSF49299">
    <property type="entry name" value="PKD domain"/>
    <property type="match status" value="2"/>
</dbReference>
<organism evidence="9 10">
    <name type="scientific">Hyalella azteca</name>
    <name type="common">Amphipod</name>
    <dbReference type="NCBI Taxonomy" id="294128"/>
    <lineage>
        <taxon>Eukaryota</taxon>
        <taxon>Metazoa</taxon>
        <taxon>Ecdysozoa</taxon>
        <taxon>Arthropoda</taxon>
        <taxon>Crustacea</taxon>
        <taxon>Multicrustacea</taxon>
        <taxon>Malacostraca</taxon>
        <taxon>Eumalacostraca</taxon>
        <taxon>Peracarida</taxon>
        <taxon>Amphipoda</taxon>
        <taxon>Senticaudata</taxon>
        <taxon>Talitrida</taxon>
        <taxon>Talitroidea</taxon>
        <taxon>Hyalellidae</taxon>
        <taxon>Hyalella</taxon>
    </lineage>
</organism>
<feature type="domain" description="PKD/Chitinase" evidence="8">
    <location>
        <begin position="837"/>
        <end position="924"/>
    </location>
</feature>
<feature type="region of interest" description="Disordered" evidence="6">
    <location>
        <begin position="1150"/>
        <end position="1170"/>
    </location>
</feature>
<dbReference type="InterPro" id="IPR013783">
    <property type="entry name" value="Ig-like_fold"/>
</dbReference>
<dbReference type="PANTHER" id="PTHR46182:SF2">
    <property type="entry name" value="FI19480P1"/>
    <property type="match status" value="1"/>
</dbReference>
<evidence type="ECO:0000259" key="8">
    <source>
        <dbReference type="SMART" id="SM00089"/>
    </source>
</evidence>
<evidence type="ECO:0000256" key="1">
    <source>
        <dbReference type="ARBA" id="ARBA00004370"/>
    </source>
</evidence>
<proteinExistence type="predicted"/>
<name>A0A8B7NR89_HYAAZ</name>
<feature type="transmembrane region" description="Helical" evidence="7">
    <location>
        <begin position="1097"/>
        <end position="1121"/>
    </location>
</feature>
<dbReference type="CDD" id="cd00146">
    <property type="entry name" value="PKD"/>
    <property type="match status" value="1"/>
</dbReference>
<dbReference type="RefSeq" id="XP_047737562.1">
    <property type="nucleotide sequence ID" value="XM_047881606.1"/>
</dbReference>
<evidence type="ECO:0000313" key="11">
    <source>
        <dbReference type="RefSeq" id="XP_047737562.1"/>
    </source>
</evidence>